<gene>
    <name evidence="2" type="ORF">GCM10011290_31560</name>
</gene>
<dbReference type="Proteomes" id="UP000600877">
    <property type="component" value="Unassembled WGS sequence"/>
</dbReference>
<organism evidence="2 3">
    <name type="scientific">Vogesella alkaliphila</name>
    <dbReference type="NCBI Taxonomy" id="1193621"/>
    <lineage>
        <taxon>Bacteria</taxon>
        <taxon>Pseudomonadati</taxon>
        <taxon>Pseudomonadota</taxon>
        <taxon>Betaproteobacteria</taxon>
        <taxon>Neisseriales</taxon>
        <taxon>Chromobacteriaceae</taxon>
        <taxon>Vogesella</taxon>
    </lineage>
</organism>
<reference evidence="3" key="1">
    <citation type="journal article" date="2019" name="Int. J. Syst. Evol. Microbiol.">
        <title>The Global Catalogue of Microorganisms (GCM) 10K type strain sequencing project: providing services to taxonomists for standard genome sequencing and annotation.</title>
        <authorList>
            <consortium name="The Broad Institute Genomics Platform"/>
            <consortium name="The Broad Institute Genome Sequencing Center for Infectious Disease"/>
            <person name="Wu L."/>
            <person name="Ma J."/>
        </authorList>
    </citation>
    <scope>NUCLEOTIDE SEQUENCE [LARGE SCALE GENOMIC DNA]</scope>
    <source>
        <strain evidence="3">KCTC 32041</strain>
    </source>
</reference>
<evidence type="ECO:0000313" key="2">
    <source>
        <dbReference type="EMBL" id="GGY01337.1"/>
    </source>
</evidence>
<accession>A0ABQ2Z2D4</accession>
<dbReference type="InterPro" id="IPR018769">
    <property type="entry name" value="VgrG2_DUF2345"/>
</dbReference>
<keyword evidence="3" id="KW-1185">Reference proteome</keyword>
<dbReference type="EMBL" id="BMYW01000022">
    <property type="protein sequence ID" value="GGY01337.1"/>
    <property type="molecule type" value="Genomic_DNA"/>
</dbReference>
<proteinExistence type="predicted"/>
<dbReference type="Pfam" id="PF10106">
    <property type="entry name" value="DUF2345"/>
    <property type="match status" value="1"/>
</dbReference>
<evidence type="ECO:0000313" key="3">
    <source>
        <dbReference type="Proteomes" id="UP000600877"/>
    </source>
</evidence>
<name>A0ABQ2Z2D4_9NEIS</name>
<protein>
    <recommendedName>
        <fullName evidence="1">DUF2345 domain-containing protein</fullName>
    </recommendedName>
</protein>
<sequence length="136" mass="14718">MELTADKDVTVTSCKDSITIAAKEEILLNVGGGAYIRMAGGNIEVHCPGTVSVKGAEHQMSGGTSMGKELNSVLQAKFEDRFRLVDEFTGAALPNRKYVIERSFGEKEYGTTDADGYTHTIKNNNQAETITIAIKE</sequence>
<evidence type="ECO:0000259" key="1">
    <source>
        <dbReference type="Pfam" id="PF10106"/>
    </source>
</evidence>
<feature type="domain" description="DUF2345" evidence="1">
    <location>
        <begin position="1"/>
        <end position="63"/>
    </location>
</feature>
<comment type="caution">
    <text evidence="2">The sequence shown here is derived from an EMBL/GenBank/DDBJ whole genome shotgun (WGS) entry which is preliminary data.</text>
</comment>